<name>A0ABN9GU01_9NEOB</name>
<gene>
    <name evidence="1" type="ORF">SPARVUS_LOCUS14684469</name>
</gene>
<reference evidence="1" key="1">
    <citation type="submission" date="2023-05" db="EMBL/GenBank/DDBJ databases">
        <authorList>
            <person name="Stuckert A."/>
        </authorList>
    </citation>
    <scope>NUCLEOTIDE SEQUENCE</scope>
</reference>
<accession>A0ABN9GU01</accession>
<keyword evidence="2" id="KW-1185">Reference proteome</keyword>
<sequence>MSGCGKQGGTVRAKAKT</sequence>
<evidence type="ECO:0000313" key="1">
    <source>
        <dbReference type="EMBL" id="CAI9612302.1"/>
    </source>
</evidence>
<protein>
    <submittedName>
        <fullName evidence="1">Uncharacterized protein</fullName>
    </submittedName>
</protein>
<dbReference type="Proteomes" id="UP001162483">
    <property type="component" value="Unassembled WGS sequence"/>
</dbReference>
<evidence type="ECO:0000313" key="2">
    <source>
        <dbReference type="Proteomes" id="UP001162483"/>
    </source>
</evidence>
<proteinExistence type="predicted"/>
<comment type="caution">
    <text evidence="1">The sequence shown here is derived from an EMBL/GenBank/DDBJ whole genome shotgun (WGS) entry which is preliminary data.</text>
</comment>
<dbReference type="EMBL" id="CATNWA010019277">
    <property type="protein sequence ID" value="CAI9612302.1"/>
    <property type="molecule type" value="Genomic_DNA"/>
</dbReference>
<organism evidence="1 2">
    <name type="scientific">Staurois parvus</name>
    <dbReference type="NCBI Taxonomy" id="386267"/>
    <lineage>
        <taxon>Eukaryota</taxon>
        <taxon>Metazoa</taxon>
        <taxon>Chordata</taxon>
        <taxon>Craniata</taxon>
        <taxon>Vertebrata</taxon>
        <taxon>Euteleostomi</taxon>
        <taxon>Amphibia</taxon>
        <taxon>Batrachia</taxon>
        <taxon>Anura</taxon>
        <taxon>Neobatrachia</taxon>
        <taxon>Ranoidea</taxon>
        <taxon>Ranidae</taxon>
        <taxon>Staurois</taxon>
    </lineage>
</organism>